<comment type="caution">
    <text evidence="2">The sequence shown here is derived from an EMBL/GenBank/DDBJ whole genome shotgun (WGS) entry which is preliminary data.</text>
</comment>
<evidence type="ECO:0000256" key="1">
    <source>
        <dbReference type="SAM" id="MobiDB-lite"/>
    </source>
</evidence>
<feature type="region of interest" description="Disordered" evidence="1">
    <location>
        <begin position="87"/>
        <end position="127"/>
    </location>
</feature>
<dbReference type="VEuPathDB" id="VectorBase:HLOH_057342"/>
<keyword evidence="3" id="KW-1185">Reference proteome</keyword>
<dbReference type="EMBL" id="JABSTR010000008">
    <property type="protein sequence ID" value="KAH9377923.1"/>
    <property type="molecule type" value="Genomic_DNA"/>
</dbReference>
<protein>
    <submittedName>
        <fullName evidence="2">Uncharacterized protein</fullName>
    </submittedName>
</protein>
<feature type="compositionally biased region" description="Low complexity" evidence="1">
    <location>
        <begin position="46"/>
        <end position="61"/>
    </location>
</feature>
<name>A0A9J6GRV4_HAELO</name>
<sequence length="127" mass="14750">MAEVDSTEIEHMVRYLAKDQQLTIHITLKLRKRQVTLRKFQISAQSRASSSTCGRSISSSSENEVIKALREANDALRRENVQLREAIEKNTKQMEEMKKWVKANTHEQPQQPSTMQSPRKKPEEEEV</sequence>
<proteinExistence type="predicted"/>
<feature type="region of interest" description="Disordered" evidence="1">
    <location>
        <begin position="44"/>
        <end position="63"/>
    </location>
</feature>
<reference evidence="2 3" key="1">
    <citation type="journal article" date="2020" name="Cell">
        <title>Large-Scale Comparative Analyses of Tick Genomes Elucidate Their Genetic Diversity and Vector Capacities.</title>
        <authorList>
            <consortium name="Tick Genome and Microbiome Consortium (TIGMIC)"/>
            <person name="Jia N."/>
            <person name="Wang J."/>
            <person name="Shi W."/>
            <person name="Du L."/>
            <person name="Sun Y."/>
            <person name="Zhan W."/>
            <person name="Jiang J.F."/>
            <person name="Wang Q."/>
            <person name="Zhang B."/>
            <person name="Ji P."/>
            <person name="Bell-Sakyi L."/>
            <person name="Cui X.M."/>
            <person name="Yuan T.T."/>
            <person name="Jiang B.G."/>
            <person name="Yang W.F."/>
            <person name="Lam T.T."/>
            <person name="Chang Q.C."/>
            <person name="Ding S.J."/>
            <person name="Wang X.J."/>
            <person name="Zhu J.G."/>
            <person name="Ruan X.D."/>
            <person name="Zhao L."/>
            <person name="Wei J.T."/>
            <person name="Ye R.Z."/>
            <person name="Que T.C."/>
            <person name="Du C.H."/>
            <person name="Zhou Y.H."/>
            <person name="Cheng J.X."/>
            <person name="Dai P.F."/>
            <person name="Guo W.B."/>
            <person name="Han X.H."/>
            <person name="Huang E.J."/>
            <person name="Li L.F."/>
            <person name="Wei W."/>
            <person name="Gao Y.C."/>
            <person name="Liu J.Z."/>
            <person name="Shao H.Z."/>
            <person name="Wang X."/>
            <person name="Wang C.C."/>
            <person name="Yang T.C."/>
            <person name="Huo Q.B."/>
            <person name="Li W."/>
            <person name="Chen H.Y."/>
            <person name="Chen S.E."/>
            <person name="Zhou L.G."/>
            <person name="Ni X.B."/>
            <person name="Tian J.H."/>
            <person name="Sheng Y."/>
            <person name="Liu T."/>
            <person name="Pan Y.S."/>
            <person name="Xia L.Y."/>
            <person name="Li J."/>
            <person name="Zhao F."/>
            <person name="Cao W.C."/>
        </authorList>
    </citation>
    <scope>NUCLEOTIDE SEQUENCE [LARGE SCALE GENOMIC DNA]</scope>
    <source>
        <strain evidence="2">HaeL-2018</strain>
    </source>
</reference>
<evidence type="ECO:0000313" key="2">
    <source>
        <dbReference type="EMBL" id="KAH9377923.1"/>
    </source>
</evidence>
<feature type="compositionally biased region" description="Basic and acidic residues" evidence="1">
    <location>
        <begin position="87"/>
        <end position="99"/>
    </location>
</feature>
<dbReference type="AlphaFoldDB" id="A0A9J6GRV4"/>
<feature type="compositionally biased region" description="Polar residues" evidence="1">
    <location>
        <begin position="106"/>
        <end position="117"/>
    </location>
</feature>
<organism evidence="2 3">
    <name type="scientific">Haemaphysalis longicornis</name>
    <name type="common">Bush tick</name>
    <dbReference type="NCBI Taxonomy" id="44386"/>
    <lineage>
        <taxon>Eukaryota</taxon>
        <taxon>Metazoa</taxon>
        <taxon>Ecdysozoa</taxon>
        <taxon>Arthropoda</taxon>
        <taxon>Chelicerata</taxon>
        <taxon>Arachnida</taxon>
        <taxon>Acari</taxon>
        <taxon>Parasitiformes</taxon>
        <taxon>Ixodida</taxon>
        <taxon>Ixodoidea</taxon>
        <taxon>Ixodidae</taxon>
        <taxon>Haemaphysalinae</taxon>
        <taxon>Haemaphysalis</taxon>
    </lineage>
</organism>
<accession>A0A9J6GRV4</accession>
<dbReference type="Proteomes" id="UP000821853">
    <property type="component" value="Unassembled WGS sequence"/>
</dbReference>
<gene>
    <name evidence="2" type="ORF">HPB48_012721</name>
</gene>
<evidence type="ECO:0000313" key="3">
    <source>
        <dbReference type="Proteomes" id="UP000821853"/>
    </source>
</evidence>